<evidence type="ECO:0000313" key="1">
    <source>
        <dbReference type="EMBL" id="KEH27492.1"/>
    </source>
</evidence>
<sequence length="67" mass="7954">MRLTRTGSGRQCIMHDNDRLLTASRQTESHRNKRDLETVQIYFGMGDIWESFLKNMQVRTKYAEKTC</sequence>
<dbReference type="AlphaFoldDB" id="A0A072UCZ8"/>
<dbReference type="EMBL" id="CM001221">
    <property type="protein sequence ID" value="KEH27492.1"/>
    <property type="molecule type" value="Genomic_DNA"/>
</dbReference>
<proteinExistence type="predicted"/>
<keyword evidence="3" id="KW-1185">Reference proteome</keyword>
<reference evidence="2" key="3">
    <citation type="submission" date="2015-04" db="UniProtKB">
        <authorList>
            <consortium name="EnsemblPlants"/>
        </authorList>
    </citation>
    <scope>IDENTIFICATION</scope>
    <source>
        <strain evidence="2">cv. Jemalong A17</strain>
    </source>
</reference>
<gene>
    <name evidence="1" type="ordered locus">MTR_5g014075</name>
</gene>
<organism evidence="1 3">
    <name type="scientific">Medicago truncatula</name>
    <name type="common">Barrel medic</name>
    <name type="synonym">Medicago tribuloides</name>
    <dbReference type="NCBI Taxonomy" id="3880"/>
    <lineage>
        <taxon>Eukaryota</taxon>
        <taxon>Viridiplantae</taxon>
        <taxon>Streptophyta</taxon>
        <taxon>Embryophyta</taxon>
        <taxon>Tracheophyta</taxon>
        <taxon>Spermatophyta</taxon>
        <taxon>Magnoliopsida</taxon>
        <taxon>eudicotyledons</taxon>
        <taxon>Gunneridae</taxon>
        <taxon>Pentapetalae</taxon>
        <taxon>rosids</taxon>
        <taxon>fabids</taxon>
        <taxon>Fabales</taxon>
        <taxon>Fabaceae</taxon>
        <taxon>Papilionoideae</taxon>
        <taxon>50 kb inversion clade</taxon>
        <taxon>NPAAA clade</taxon>
        <taxon>Hologalegina</taxon>
        <taxon>IRL clade</taxon>
        <taxon>Trifolieae</taxon>
        <taxon>Medicago</taxon>
    </lineage>
</organism>
<name>A0A072UCZ8_MEDTR</name>
<dbReference type="EnsemblPlants" id="KEH27492">
    <property type="protein sequence ID" value="KEH27492"/>
    <property type="gene ID" value="MTR_5g014075"/>
</dbReference>
<dbReference type="Proteomes" id="UP000002051">
    <property type="component" value="Chromosome 5"/>
</dbReference>
<reference evidence="1 3" key="2">
    <citation type="journal article" date="2014" name="BMC Genomics">
        <title>An improved genome release (version Mt4.0) for the model legume Medicago truncatula.</title>
        <authorList>
            <person name="Tang H."/>
            <person name="Krishnakumar V."/>
            <person name="Bidwell S."/>
            <person name="Rosen B."/>
            <person name="Chan A."/>
            <person name="Zhou S."/>
            <person name="Gentzbittel L."/>
            <person name="Childs K.L."/>
            <person name="Yandell M."/>
            <person name="Gundlach H."/>
            <person name="Mayer K.F."/>
            <person name="Schwartz D.C."/>
            <person name="Town C.D."/>
        </authorList>
    </citation>
    <scope>GENOME REANNOTATION</scope>
    <source>
        <strain evidence="1">A17</strain>
        <strain evidence="2 3">cv. Jemalong A17</strain>
    </source>
</reference>
<evidence type="ECO:0000313" key="2">
    <source>
        <dbReference type="EnsemblPlants" id="KEH27492"/>
    </source>
</evidence>
<accession>A0A072UCZ8</accession>
<evidence type="ECO:0000313" key="3">
    <source>
        <dbReference type="Proteomes" id="UP000002051"/>
    </source>
</evidence>
<protein>
    <submittedName>
        <fullName evidence="1 2">Uncharacterized protein</fullName>
    </submittedName>
</protein>
<reference evidence="1 3" key="1">
    <citation type="journal article" date="2011" name="Nature">
        <title>The Medicago genome provides insight into the evolution of rhizobial symbioses.</title>
        <authorList>
            <person name="Young N.D."/>
            <person name="Debelle F."/>
            <person name="Oldroyd G.E."/>
            <person name="Geurts R."/>
            <person name="Cannon S.B."/>
            <person name="Udvardi M.K."/>
            <person name="Benedito V.A."/>
            <person name="Mayer K.F."/>
            <person name="Gouzy J."/>
            <person name="Schoof H."/>
            <person name="Van de Peer Y."/>
            <person name="Proost S."/>
            <person name="Cook D.R."/>
            <person name="Meyers B.C."/>
            <person name="Spannagl M."/>
            <person name="Cheung F."/>
            <person name="De Mita S."/>
            <person name="Krishnakumar V."/>
            <person name="Gundlach H."/>
            <person name="Zhou S."/>
            <person name="Mudge J."/>
            <person name="Bharti A.K."/>
            <person name="Murray J.D."/>
            <person name="Naoumkina M.A."/>
            <person name="Rosen B."/>
            <person name="Silverstein K.A."/>
            <person name="Tang H."/>
            <person name="Rombauts S."/>
            <person name="Zhao P.X."/>
            <person name="Zhou P."/>
            <person name="Barbe V."/>
            <person name="Bardou P."/>
            <person name="Bechner M."/>
            <person name="Bellec A."/>
            <person name="Berger A."/>
            <person name="Berges H."/>
            <person name="Bidwell S."/>
            <person name="Bisseling T."/>
            <person name="Choisne N."/>
            <person name="Couloux A."/>
            <person name="Denny R."/>
            <person name="Deshpande S."/>
            <person name="Dai X."/>
            <person name="Doyle J.J."/>
            <person name="Dudez A.M."/>
            <person name="Farmer A.D."/>
            <person name="Fouteau S."/>
            <person name="Franken C."/>
            <person name="Gibelin C."/>
            <person name="Gish J."/>
            <person name="Goldstein S."/>
            <person name="Gonzalez A.J."/>
            <person name="Green P.J."/>
            <person name="Hallab A."/>
            <person name="Hartog M."/>
            <person name="Hua A."/>
            <person name="Humphray S.J."/>
            <person name="Jeong D.H."/>
            <person name="Jing Y."/>
            <person name="Jocker A."/>
            <person name="Kenton S.M."/>
            <person name="Kim D.J."/>
            <person name="Klee K."/>
            <person name="Lai H."/>
            <person name="Lang C."/>
            <person name="Lin S."/>
            <person name="Macmil S.L."/>
            <person name="Magdelenat G."/>
            <person name="Matthews L."/>
            <person name="McCorrison J."/>
            <person name="Monaghan E.L."/>
            <person name="Mun J.H."/>
            <person name="Najar F.Z."/>
            <person name="Nicholson C."/>
            <person name="Noirot C."/>
            <person name="O'Bleness M."/>
            <person name="Paule C.R."/>
            <person name="Poulain J."/>
            <person name="Prion F."/>
            <person name="Qin B."/>
            <person name="Qu C."/>
            <person name="Retzel E.F."/>
            <person name="Riddle C."/>
            <person name="Sallet E."/>
            <person name="Samain S."/>
            <person name="Samson N."/>
            <person name="Sanders I."/>
            <person name="Saurat O."/>
            <person name="Scarpelli C."/>
            <person name="Schiex T."/>
            <person name="Segurens B."/>
            <person name="Severin A.J."/>
            <person name="Sherrier D.J."/>
            <person name="Shi R."/>
            <person name="Sims S."/>
            <person name="Singer S.R."/>
            <person name="Sinharoy S."/>
            <person name="Sterck L."/>
            <person name="Viollet A."/>
            <person name="Wang B.B."/>
            <person name="Wang K."/>
            <person name="Wang M."/>
            <person name="Wang X."/>
            <person name="Warfsmann J."/>
            <person name="Weissenbach J."/>
            <person name="White D.D."/>
            <person name="White J.D."/>
            <person name="Wiley G.B."/>
            <person name="Wincker P."/>
            <person name="Xing Y."/>
            <person name="Yang L."/>
            <person name="Yao Z."/>
            <person name="Ying F."/>
            <person name="Zhai J."/>
            <person name="Zhou L."/>
            <person name="Zuber A."/>
            <person name="Denarie J."/>
            <person name="Dixon R.A."/>
            <person name="May G.D."/>
            <person name="Schwartz D.C."/>
            <person name="Rogers J."/>
            <person name="Quetier F."/>
            <person name="Town C.D."/>
            <person name="Roe B.A."/>
        </authorList>
    </citation>
    <scope>NUCLEOTIDE SEQUENCE [LARGE SCALE GENOMIC DNA]</scope>
    <source>
        <strain evidence="1">A17</strain>
        <strain evidence="2 3">cv. Jemalong A17</strain>
    </source>
</reference>
<dbReference type="HOGENOM" id="CLU_2816273_0_0_1"/>